<evidence type="ECO:0000313" key="1">
    <source>
        <dbReference type="Ensembl" id="ENSOMYP00000011091.2"/>
    </source>
</evidence>
<dbReference type="GO" id="GO:0046294">
    <property type="term" value="P:formaldehyde catabolic process"/>
    <property type="evidence" value="ECO:0007669"/>
    <property type="project" value="InterPro"/>
</dbReference>
<dbReference type="Proteomes" id="UP000694395">
    <property type="component" value="Chromosome 3"/>
</dbReference>
<protein>
    <recommendedName>
        <fullName evidence="3">S-formylglutathione hydrolase</fullName>
    </recommendedName>
</protein>
<reference evidence="1" key="2">
    <citation type="submission" date="2025-08" db="UniProtKB">
        <authorList>
            <consortium name="Ensembl"/>
        </authorList>
    </citation>
    <scope>IDENTIFICATION</scope>
</reference>
<dbReference type="SUPFAM" id="SSF53474">
    <property type="entry name" value="alpha/beta-Hydrolases"/>
    <property type="match status" value="2"/>
</dbReference>
<evidence type="ECO:0000313" key="2">
    <source>
        <dbReference type="Proteomes" id="UP000694395"/>
    </source>
</evidence>
<sequence>MALTQVATRSTELKCQINFAIYLPPKTENGKCPQNFITNAGSQQAASEHGIIIVAPDTSPLTTNRTHTYHSHPHLFPLFLWCSILKKSKGSIHTKHQLEIPAGGIEFQTNKWNHPALQAYDVTLLAVSYSGPHHLLPDNLISSCSEKIPVVFRLQPGYDHSYFFINDHIKHHAKFLNA</sequence>
<dbReference type="Gene3D" id="3.40.50.1820">
    <property type="entry name" value="alpha/beta hydrolase"/>
    <property type="match status" value="2"/>
</dbReference>
<dbReference type="PANTHER" id="PTHR10061:SF0">
    <property type="entry name" value="S-FORMYLGLUTATHIONE HYDROLASE"/>
    <property type="match status" value="1"/>
</dbReference>
<name>A0A8C7NQX8_ONCMY</name>
<evidence type="ECO:0008006" key="3">
    <source>
        <dbReference type="Google" id="ProtNLM"/>
    </source>
</evidence>
<proteinExistence type="predicted"/>
<dbReference type="GO" id="GO:0005829">
    <property type="term" value="C:cytosol"/>
    <property type="evidence" value="ECO:0007669"/>
    <property type="project" value="TreeGrafter"/>
</dbReference>
<reference evidence="1" key="3">
    <citation type="submission" date="2025-09" db="UniProtKB">
        <authorList>
            <consortium name="Ensembl"/>
        </authorList>
    </citation>
    <scope>IDENTIFICATION</scope>
</reference>
<dbReference type="GO" id="GO:0018738">
    <property type="term" value="F:S-formylglutathione hydrolase activity"/>
    <property type="evidence" value="ECO:0007669"/>
    <property type="project" value="InterPro"/>
</dbReference>
<dbReference type="Ensembl" id="ENSOMYT00000012297.2">
    <property type="protein sequence ID" value="ENSOMYP00000011091.2"/>
    <property type="gene ID" value="ENSOMYG00000005578.2"/>
</dbReference>
<dbReference type="InterPro" id="IPR014186">
    <property type="entry name" value="S-formylglutathione_hydrol"/>
</dbReference>
<keyword evidence="2" id="KW-1185">Reference proteome</keyword>
<accession>A0A8C7NQX8</accession>
<reference evidence="1" key="1">
    <citation type="submission" date="2020-07" db="EMBL/GenBank/DDBJ databases">
        <title>A long reads based de novo assembly of the rainbow trout Arlee double haploid line genome.</title>
        <authorList>
            <person name="Gao G."/>
            <person name="Palti Y."/>
        </authorList>
    </citation>
    <scope>NUCLEOTIDE SEQUENCE [LARGE SCALE GENOMIC DNA]</scope>
</reference>
<organism evidence="1 2">
    <name type="scientific">Oncorhynchus mykiss</name>
    <name type="common">Rainbow trout</name>
    <name type="synonym">Salmo gairdneri</name>
    <dbReference type="NCBI Taxonomy" id="8022"/>
    <lineage>
        <taxon>Eukaryota</taxon>
        <taxon>Metazoa</taxon>
        <taxon>Chordata</taxon>
        <taxon>Craniata</taxon>
        <taxon>Vertebrata</taxon>
        <taxon>Euteleostomi</taxon>
        <taxon>Actinopterygii</taxon>
        <taxon>Neopterygii</taxon>
        <taxon>Teleostei</taxon>
        <taxon>Protacanthopterygii</taxon>
        <taxon>Salmoniformes</taxon>
        <taxon>Salmonidae</taxon>
        <taxon>Salmoninae</taxon>
        <taxon>Oncorhynchus</taxon>
    </lineage>
</organism>
<dbReference type="PANTHER" id="PTHR10061">
    <property type="entry name" value="S-FORMYLGLUTATHIONE HYDROLASE"/>
    <property type="match status" value="1"/>
</dbReference>
<dbReference type="InterPro" id="IPR029058">
    <property type="entry name" value="AB_hydrolase_fold"/>
</dbReference>
<dbReference type="AlphaFoldDB" id="A0A8C7NQX8"/>